<gene>
    <name evidence="7" type="ORF">JHE00_32030</name>
</gene>
<dbReference type="EMBL" id="JAENJH010000012">
    <property type="protein sequence ID" value="MBK1788984.1"/>
    <property type="molecule type" value="Genomic_DNA"/>
</dbReference>
<feature type="active site" description="Proton donor" evidence="5">
    <location>
        <position position="121"/>
    </location>
</feature>
<dbReference type="InterPro" id="IPR017867">
    <property type="entry name" value="Tyr_phospatase_low_mol_wt"/>
</dbReference>
<reference evidence="7" key="1">
    <citation type="submission" date="2020-12" db="EMBL/GenBank/DDBJ databases">
        <title>Prauserella sp. ASG 168, a novel actinomycete isolated from cave rock.</title>
        <authorList>
            <person name="Suriyachadkun C."/>
        </authorList>
    </citation>
    <scope>NUCLEOTIDE SEQUENCE</scope>
    <source>
        <strain evidence="7">ASG 168</strain>
    </source>
</reference>
<proteinExistence type="inferred from homology"/>
<keyword evidence="8" id="KW-1185">Reference proteome</keyword>
<keyword evidence="3" id="KW-0378">Hydrolase</keyword>
<sequence>MHVCFVCSGNICRSPMAASVFREQLRAAGLSDAVRVSSAGTGPWHAGEPADPRARATLRAHGYDDGHVAAQLGEQHLDADLFLVADEGHLRDVRAVVDDPEKVVLLRDFDPTAPPGSEVPDPYYGDGDGFADVLGMIERAVPGLLDRVSEDR</sequence>
<dbReference type="InterPro" id="IPR023485">
    <property type="entry name" value="Ptyr_pPase"/>
</dbReference>
<keyword evidence="4" id="KW-0904">Protein phosphatase</keyword>
<evidence type="ECO:0000313" key="8">
    <source>
        <dbReference type="Proteomes" id="UP000635245"/>
    </source>
</evidence>
<evidence type="ECO:0000256" key="5">
    <source>
        <dbReference type="PIRSR" id="PIRSR617867-1"/>
    </source>
</evidence>
<feature type="active site" description="Nucleophile" evidence="5">
    <location>
        <position position="13"/>
    </location>
</feature>
<evidence type="ECO:0000313" key="7">
    <source>
        <dbReference type="EMBL" id="MBK1788984.1"/>
    </source>
</evidence>
<protein>
    <recommendedName>
        <fullName evidence="2">protein-tyrosine-phosphatase</fullName>
        <ecNumber evidence="2">3.1.3.48</ecNumber>
    </recommendedName>
</protein>
<feature type="active site" description="Nucleophile" evidence="5">
    <location>
        <position position="7"/>
    </location>
</feature>
<dbReference type="Pfam" id="PF01451">
    <property type="entry name" value="LMWPc"/>
    <property type="match status" value="1"/>
</dbReference>
<accession>A0A934R158</accession>
<organism evidence="7 8">
    <name type="scientific">Prauserella cavernicola</name>
    <dbReference type="NCBI Taxonomy" id="2800127"/>
    <lineage>
        <taxon>Bacteria</taxon>
        <taxon>Bacillati</taxon>
        <taxon>Actinomycetota</taxon>
        <taxon>Actinomycetes</taxon>
        <taxon>Pseudonocardiales</taxon>
        <taxon>Pseudonocardiaceae</taxon>
        <taxon>Prauserella</taxon>
    </lineage>
</organism>
<dbReference type="SMART" id="SM00226">
    <property type="entry name" value="LMWPc"/>
    <property type="match status" value="1"/>
</dbReference>
<comment type="caution">
    <text evidence="7">The sequence shown here is derived from an EMBL/GenBank/DDBJ whole genome shotgun (WGS) entry which is preliminary data.</text>
</comment>
<comment type="similarity">
    <text evidence="1">Belongs to the low molecular weight phosphotyrosine protein phosphatase family.</text>
</comment>
<evidence type="ECO:0000259" key="6">
    <source>
        <dbReference type="SMART" id="SM00226"/>
    </source>
</evidence>
<evidence type="ECO:0000256" key="2">
    <source>
        <dbReference type="ARBA" id="ARBA00013064"/>
    </source>
</evidence>
<dbReference type="InterPro" id="IPR036196">
    <property type="entry name" value="Ptyr_pPase_sf"/>
</dbReference>
<dbReference type="Proteomes" id="UP000635245">
    <property type="component" value="Unassembled WGS sequence"/>
</dbReference>
<dbReference type="EC" id="3.1.3.48" evidence="2"/>
<dbReference type="SUPFAM" id="SSF52788">
    <property type="entry name" value="Phosphotyrosine protein phosphatases I"/>
    <property type="match status" value="1"/>
</dbReference>
<dbReference type="Gene3D" id="3.40.50.2300">
    <property type="match status" value="1"/>
</dbReference>
<dbReference type="AlphaFoldDB" id="A0A934R158"/>
<dbReference type="CDD" id="cd16343">
    <property type="entry name" value="LMWPTP"/>
    <property type="match status" value="1"/>
</dbReference>
<dbReference type="RefSeq" id="WP_200325422.1">
    <property type="nucleotide sequence ID" value="NZ_JAENJH010000012.1"/>
</dbReference>
<dbReference type="PANTHER" id="PTHR11717">
    <property type="entry name" value="LOW MOLECULAR WEIGHT PROTEIN TYROSINE PHOSPHATASE"/>
    <property type="match status" value="1"/>
</dbReference>
<feature type="domain" description="Phosphotyrosine protein phosphatase I" evidence="6">
    <location>
        <begin position="1"/>
        <end position="147"/>
    </location>
</feature>
<dbReference type="GO" id="GO:0004725">
    <property type="term" value="F:protein tyrosine phosphatase activity"/>
    <property type="evidence" value="ECO:0007669"/>
    <property type="project" value="UniProtKB-EC"/>
</dbReference>
<evidence type="ECO:0000256" key="1">
    <source>
        <dbReference type="ARBA" id="ARBA00011063"/>
    </source>
</evidence>
<evidence type="ECO:0000256" key="4">
    <source>
        <dbReference type="ARBA" id="ARBA00022912"/>
    </source>
</evidence>
<dbReference type="PANTHER" id="PTHR11717:SF7">
    <property type="entry name" value="LOW MOLECULAR WEIGHT PHOSPHOTYROSINE PROTEIN PHOSPHATASE"/>
    <property type="match status" value="1"/>
</dbReference>
<evidence type="ECO:0000256" key="3">
    <source>
        <dbReference type="ARBA" id="ARBA00022801"/>
    </source>
</evidence>
<dbReference type="PRINTS" id="PR00719">
    <property type="entry name" value="LMWPTPASE"/>
</dbReference>
<dbReference type="InterPro" id="IPR050438">
    <property type="entry name" value="LMW_PTPase"/>
</dbReference>
<name>A0A934R158_9PSEU</name>